<feature type="region of interest" description="Disordered" evidence="1">
    <location>
        <begin position="61"/>
        <end position="80"/>
    </location>
</feature>
<dbReference type="Proteomes" id="UP001054837">
    <property type="component" value="Unassembled WGS sequence"/>
</dbReference>
<evidence type="ECO:0000256" key="1">
    <source>
        <dbReference type="SAM" id="MobiDB-lite"/>
    </source>
</evidence>
<reference evidence="2 3" key="1">
    <citation type="submission" date="2021-06" db="EMBL/GenBank/DDBJ databases">
        <title>Caerostris darwini draft genome.</title>
        <authorList>
            <person name="Kono N."/>
            <person name="Arakawa K."/>
        </authorList>
    </citation>
    <scope>NUCLEOTIDE SEQUENCE [LARGE SCALE GENOMIC DNA]</scope>
</reference>
<dbReference type="AlphaFoldDB" id="A0AAV4Q5C4"/>
<feature type="region of interest" description="Disordered" evidence="1">
    <location>
        <begin position="106"/>
        <end position="127"/>
    </location>
</feature>
<keyword evidence="3" id="KW-1185">Reference proteome</keyword>
<gene>
    <name evidence="2" type="ORF">CDAR_430611</name>
</gene>
<dbReference type="EMBL" id="BPLQ01003792">
    <property type="protein sequence ID" value="GIY03311.1"/>
    <property type="molecule type" value="Genomic_DNA"/>
</dbReference>
<proteinExistence type="predicted"/>
<sequence length="127" mass="14131">MHIGITKFNLIFIPCGLSQQNTKKQNLFSWLFDALSTTLNNPSEKNSFSAIFTQHTNYTFLRPPPSKTKHTQGWKQEGRALSDTKRCQQIDVLLCKRDTTALVCSPIQPAGTNGKGGKTPLPPSPEE</sequence>
<comment type="caution">
    <text evidence="2">The sequence shown here is derived from an EMBL/GenBank/DDBJ whole genome shotgun (WGS) entry which is preliminary data.</text>
</comment>
<organism evidence="2 3">
    <name type="scientific">Caerostris darwini</name>
    <dbReference type="NCBI Taxonomy" id="1538125"/>
    <lineage>
        <taxon>Eukaryota</taxon>
        <taxon>Metazoa</taxon>
        <taxon>Ecdysozoa</taxon>
        <taxon>Arthropoda</taxon>
        <taxon>Chelicerata</taxon>
        <taxon>Arachnida</taxon>
        <taxon>Araneae</taxon>
        <taxon>Araneomorphae</taxon>
        <taxon>Entelegynae</taxon>
        <taxon>Araneoidea</taxon>
        <taxon>Araneidae</taxon>
        <taxon>Caerostris</taxon>
    </lineage>
</organism>
<evidence type="ECO:0000313" key="3">
    <source>
        <dbReference type="Proteomes" id="UP001054837"/>
    </source>
</evidence>
<accession>A0AAV4Q5C4</accession>
<name>A0AAV4Q5C4_9ARAC</name>
<evidence type="ECO:0000313" key="2">
    <source>
        <dbReference type="EMBL" id="GIY03311.1"/>
    </source>
</evidence>
<protein>
    <submittedName>
        <fullName evidence="2">Uncharacterized protein</fullName>
    </submittedName>
</protein>